<dbReference type="EMBL" id="JACHHQ010000003">
    <property type="protein sequence ID" value="MBB5199875.1"/>
    <property type="molecule type" value="Genomic_DNA"/>
</dbReference>
<comment type="similarity">
    <text evidence="1 7">Belongs to the peptidase M3 family.</text>
</comment>
<evidence type="ECO:0000256" key="4">
    <source>
        <dbReference type="ARBA" id="ARBA00022801"/>
    </source>
</evidence>
<dbReference type="GO" id="GO:0008241">
    <property type="term" value="F:peptidyl-dipeptidase activity"/>
    <property type="evidence" value="ECO:0007669"/>
    <property type="project" value="UniProtKB-EC"/>
</dbReference>
<dbReference type="Gene3D" id="1.10.1370.10">
    <property type="entry name" value="Neurolysin, domain 3"/>
    <property type="match status" value="1"/>
</dbReference>
<keyword evidence="2 7" id="KW-0645">Protease</keyword>
<evidence type="ECO:0000256" key="5">
    <source>
        <dbReference type="ARBA" id="ARBA00022833"/>
    </source>
</evidence>
<comment type="caution">
    <text evidence="9">The sequence shown here is derived from an EMBL/GenBank/DDBJ whole genome shotgun (WGS) entry which is preliminary data.</text>
</comment>
<evidence type="ECO:0000256" key="3">
    <source>
        <dbReference type="ARBA" id="ARBA00022723"/>
    </source>
</evidence>
<keyword evidence="5 7" id="KW-0862">Zinc</keyword>
<evidence type="ECO:0000256" key="7">
    <source>
        <dbReference type="RuleBase" id="RU003435"/>
    </source>
</evidence>
<dbReference type="GO" id="GO:0046872">
    <property type="term" value="F:metal ion binding"/>
    <property type="evidence" value="ECO:0007669"/>
    <property type="project" value="UniProtKB-UniRule"/>
</dbReference>
<protein>
    <submittedName>
        <fullName evidence="9">Peptidyl-dipeptidase Dcp</fullName>
        <ecNumber evidence="9">3.4.15.5</ecNumber>
    </submittedName>
</protein>
<dbReference type="InterPro" id="IPR001567">
    <property type="entry name" value="Pept_M3A_M3B_dom"/>
</dbReference>
<evidence type="ECO:0000256" key="1">
    <source>
        <dbReference type="ARBA" id="ARBA00006040"/>
    </source>
</evidence>
<dbReference type="EC" id="3.4.15.5" evidence="9"/>
<dbReference type="PANTHER" id="PTHR43660">
    <property type="entry name" value="DIPEPTIDYL CARBOXYPEPTIDASE"/>
    <property type="match status" value="1"/>
</dbReference>
<dbReference type="GO" id="GO:0004222">
    <property type="term" value="F:metalloendopeptidase activity"/>
    <property type="evidence" value="ECO:0007669"/>
    <property type="project" value="InterPro"/>
</dbReference>
<accession>A0A840RQ51</accession>
<name>A0A840RQ51_9BURK</name>
<evidence type="ECO:0000256" key="6">
    <source>
        <dbReference type="ARBA" id="ARBA00023049"/>
    </source>
</evidence>
<gene>
    <name evidence="9" type="ORF">HNR39_001707</name>
</gene>
<dbReference type="Pfam" id="PF01432">
    <property type="entry name" value="Peptidase_M3"/>
    <property type="match status" value="1"/>
</dbReference>
<dbReference type="InterPro" id="IPR024079">
    <property type="entry name" value="MetalloPept_cat_dom_sf"/>
</dbReference>
<reference evidence="9 10" key="1">
    <citation type="submission" date="2020-08" db="EMBL/GenBank/DDBJ databases">
        <title>Genomic Encyclopedia of Type Strains, Phase IV (KMG-IV): sequencing the most valuable type-strain genomes for metagenomic binning, comparative biology and taxonomic classification.</title>
        <authorList>
            <person name="Goeker M."/>
        </authorList>
    </citation>
    <scope>NUCLEOTIDE SEQUENCE [LARGE SCALE GENOMIC DNA]</scope>
    <source>
        <strain evidence="9 10">DSM 23240</strain>
    </source>
</reference>
<evidence type="ECO:0000256" key="2">
    <source>
        <dbReference type="ARBA" id="ARBA00022670"/>
    </source>
</evidence>
<evidence type="ECO:0000259" key="8">
    <source>
        <dbReference type="Pfam" id="PF01432"/>
    </source>
</evidence>
<keyword evidence="6 7" id="KW-0482">Metalloprotease</keyword>
<dbReference type="Gene3D" id="3.40.390.10">
    <property type="entry name" value="Collagenase (Catalytic Domain)"/>
    <property type="match status" value="1"/>
</dbReference>
<evidence type="ECO:0000313" key="10">
    <source>
        <dbReference type="Proteomes" id="UP000571084"/>
    </source>
</evidence>
<dbReference type="GO" id="GO:0006508">
    <property type="term" value="P:proteolysis"/>
    <property type="evidence" value="ECO:0007669"/>
    <property type="project" value="UniProtKB-KW"/>
</dbReference>
<dbReference type="InterPro" id="IPR024077">
    <property type="entry name" value="Neurolysin/TOP_dom2"/>
</dbReference>
<dbReference type="InterPro" id="IPR034005">
    <property type="entry name" value="M3A_DCP"/>
</dbReference>
<dbReference type="AlphaFoldDB" id="A0A840RQ51"/>
<keyword evidence="9" id="KW-0121">Carboxypeptidase</keyword>
<dbReference type="CDD" id="cd06456">
    <property type="entry name" value="M3A_DCP"/>
    <property type="match status" value="1"/>
</dbReference>
<dbReference type="SUPFAM" id="SSF55486">
    <property type="entry name" value="Metalloproteases ('zincins'), catalytic domain"/>
    <property type="match status" value="1"/>
</dbReference>
<dbReference type="GO" id="GO:0005829">
    <property type="term" value="C:cytosol"/>
    <property type="evidence" value="ECO:0007669"/>
    <property type="project" value="TreeGrafter"/>
</dbReference>
<dbReference type="RefSeq" id="WP_168056238.1">
    <property type="nucleotide sequence ID" value="NZ_JAAOZT010000009.1"/>
</dbReference>
<dbReference type="Proteomes" id="UP000571084">
    <property type="component" value="Unassembled WGS sequence"/>
</dbReference>
<keyword evidence="10" id="KW-1185">Reference proteome</keyword>
<keyword evidence="4 7" id="KW-0378">Hydrolase</keyword>
<dbReference type="InterPro" id="IPR045090">
    <property type="entry name" value="Pept_M3A_M3B"/>
</dbReference>
<proteinExistence type="inferred from homology"/>
<dbReference type="Gene3D" id="1.10.1370.40">
    <property type="match status" value="1"/>
</dbReference>
<keyword evidence="3 7" id="KW-0479">Metal-binding</keyword>
<dbReference type="GO" id="GO:0004180">
    <property type="term" value="F:carboxypeptidase activity"/>
    <property type="evidence" value="ECO:0007669"/>
    <property type="project" value="UniProtKB-KW"/>
</dbReference>
<sequence>MSDSDFDNPLLCEWNNIYGIPPFNQIKPEHFRSAFNTVLPSHLVEINTIASDQLPANFCNTIELFEASGRLSHQLLALFDNLTVSNASSEMQVIALEFAPVIASYKNAIYTHSGLFAKIEFIYHRRADLVLTGEQLRLLERVHLDFVRAGSRLSVSERERIGEIKEELSELYIQFSQNVLADESSFALALDSSEDLAGLPHFLQMSTQAAAKQRHLTSTRHIVTLSDSLAVPFLSSSPRRDLREKIWRARTLRGAHTGVSDNRPIVSLIVALRQEEAQLQGFPNYADYQMVDRMAGSANAAMTLLNQVWISALAKMETDRFSLTEMARALGEPLPIAAWDWLYLSEKLQQTSYPDTKTDLREYLALENMIDAMFYCAGLLFNIKFVERTNTPLHDDDARLWEVHDHVGHLSGILIGDNFARANKHSGAWMSSLRRQSAYAEDTLPIAIIYTNFVKADPTLISFDEVRTLFHEFGHALHGLLSNVKYERLSGTQVPIDYVELPSQLFENWANDQCLLKRFARHYQTGESIPDEFLANLTRSGEFGKSWAAVTYLSSAMVDIALHMLPNGTPVDTADFEIKQTQFFGIPEDIGQRHYLSHFQHLFSSSQYAAGYYAYLWAEVLDADGFSAFIEVGDPFDASIAKRLFQFVYSVGNSIDPAEGYRKFRGRDATVEAMLRRRGLLK</sequence>
<evidence type="ECO:0000313" key="9">
    <source>
        <dbReference type="EMBL" id="MBB5199875.1"/>
    </source>
</evidence>
<feature type="domain" description="Peptidase M3A/M3B catalytic" evidence="8">
    <location>
        <begin position="234"/>
        <end position="679"/>
    </location>
</feature>
<comment type="cofactor">
    <cofactor evidence="7">
        <name>Zn(2+)</name>
        <dbReference type="ChEBI" id="CHEBI:29105"/>
    </cofactor>
    <text evidence="7">Binds 1 zinc ion.</text>
</comment>
<dbReference type="PANTHER" id="PTHR43660:SF1">
    <property type="entry name" value="DIPEPTIDYL CARBOXYPEPTIDASE"/>
    <property type="match status" value="1"/>
</dbReference>
<organism evidence="9 10">
    <name type="scientific">Glaciimonas immobilis</name>
    <dbReference type="NCBI Taxonomy" id="728004"/>
    <lineage>
        <taxon>Bacteria</taxon>
        <taxon>Pseudomonadati</taxon>
        <taxon>Pseudomonadota</taxon>
        <taxon>Betaproteobacteria</taxon>
        <taxon>Burkholderiales</taxon>
        <taxon>Oxalobacteraceae</taxon>
        <taxon>Glaciimonas</taxon>
    </lineage>
</organism>